<name>A0AAD5KEZ3_9CRUS</name>
<dbReference type="InterPro" id="IPR025258">
    <property type="entry name" value="RH_dom"/>
</dbReference>
<feature type="signal peptide" evidence="7">
    <location>
        <begin position="1"/>
        <end position="26"/>
    </location>
</feature>
<dbReference type="Pfam" id="PF13901">
    <property type="entry name" value="RH_dom"/>
    <property type="match status" value="1"/>
</dbReference>
<reference evidence="9" key="1">
    <citation type="submission" date="2022-05" db="EMBL/GenBank/DDBJ databases">
        <title>A multi-omics perspective on studying reproductive biology in Daphnia sinensis.</title>
        <authorList>
            <person name="Jia J."/>
        </authorList>
    </citation>
    <scope>NUCLEOTIDE SEQUENCE</scope>
    <source>
        <strain evidence="9">WSL</strain>
    </source>
</reference>
<dbReference type="SMART" id="SM01175">
    <property type="entry name" value="DUF4206"/>
    <property type="match status" value="1"/>
</dbReference>
<dbReference type="Gene3D" id="3.30.60.20">
    <property type="match status" value="1"/>
</dbReference>
<dbReference type="AlphaFoldDB" id="A0AAD5KEZ3"/>
<keyword evidence="6" id="KW-0175">Coiled coil</keyword>
<dbReference type="PROSITE" id="PS50081">
    <property type="entry name" value="ZF_DAG_PE_2"/>
    <property type="match status" value="1"/>
</dbReference>
<feature type="chain" id="PRO_5042213658" description="Phorbol-ester/DAG-type domain-containing protein" evidence="7">
    <location>
        <begin position="27"/>
        <end position="407"/>
    </location>
</feature>
<dbReference type="InterPro" id="IPR046349">
    <property type="entry name" value="C1-like_sf"/>
</dbReference>
<accession>A0AAD5KEZ3</accession>
<dbReference type="SUPFAM" id="SSF48695">
    <property type="entry name" value="Multiheme cytochromes"/>
    <property type="match status" value="1"/>
</dbReference>
<dbReference type="PANTHER" id="PTHR12326:SF3">
    <property type="entry name" value="DIFFERENTIALLY EXPRESSED IN FDCP 8 HOMOLOG"/>
    <property type="match status" value="1"/>
</dbReference>
<evidence type="ECO:0000256" key="5">
    <source>
        <dbReference type="ARBA" id="ARBA00029450"/>
    </source>
</evidence>
<evidence type="ECO:0000256" key="2">
    <source>
        <dbReference type="ARBA" id="ARBA00022737"/>
    </source>
</evidence>
<protein>
    <recommendedName>
        <fullName evidence="8">Phorbol-ester/DAG-type domain-containing protein</fullName>
    </recommendedName>
</protein>
<dbReference type="InterPro" id="IPR036280">
    <property type="entry name" value="Multihaem_cyt_sf"/>
</dbReference>
<dbReference type="EMBL" id="WJBH02000150">
    <property type="protein sequence ID" value="KAI9550419.1"/>
    <property type="molecule type" value="Genomic_DNA"/>
</dbReference>
<gene>
    <name evidence="9" type="ORF">GHT06_001698</name>
</gene>
<sequence length="407" mass="47267">MCFVGNFFLFNIFFLKFIDSIALINAYRLTQILCKSNIWNMGKVVEIQLAIDNCKESILALKETSEEKRCLVQRLVKLRLRLQEVQELEIYMDPKQVKVVQNHKFVCQTVTQLRFQASQIYCETCTSLIWIPVQSCFACLECEYISHGQCLNSVKRICASVMVKENPTYIMEICPEKSLGNQNYRCAECKGGILFSTTLNQPLLCDYSGEYFCNECHWGSLSVIPSRVVLNWDFQGYPVSQGSKQYLNLMKKKSIINLESINPKLFSFVEELAYVKRLRNNFMIMKEYILSCKEALEAKLLRLLEDRQHFVENSDYYSVQDLIDIYNNDMLSYLDAIHSQFFRHITQDCLGCRGKGHVCRLCGQLPEVFPFELSVSQCENCRSVFHRHCCEKKGIVCPKCAKDKFVN</sequence>
<feature type="domain" description="Phorbol-ester/DAG-type" evidence="8">
    <location>
        <begin position="102"/>
        <end position="158"/>
    </location>
</feature>
<dbReference type="InterPro" id="IPR051366">
    <property type="entry name" value="DEF8"/>
</dbReference>
<dbReference type="Proteomes" id="UP000820818">
    <property type="component" value="Unassembled WGS sequence"/>
</dbReference>
<keyword evidence="3" id="KW-0863">Zinc-finger</keyword>
<keyword evidence="4" id="KW-0862">Zinc</keyword>
<evidence type="ECO:0000256" key="3">
    <source>
        <dbReference type="ARBA" id="ARBA00022771"/>
    </source>
</evidence>
<dbReference type="SUPFAM" id="SSF57889">
    <property type="entry name" value="Cysteine-rich domain"/>
    <property type="match status" value="1"/>
</dbReference>
<keyword evidence="1" id="KW-0479">Metal-binding</keyword>
<evidence type="ECO:0000259" key="8">
    <source>
        <dbReference type="PROSITE" id="PS50081"/>
    </source>
</evidence>
<dbReference type="InterPro" id="IPR047983">
    <property type="entry name" value="DEF8_C1"/>
</dbReference>
<dbReference type="CDD" id="cd20819">
    <property type="entry name" value="C1_DEF8"/>
    <property type="match status" value="1"/>
</dbReference>
<evidence type="ECO:0000313" key="9">
    <source>
        <dbReference type="EMBL" id="KAI9550419.1"/>
    </source>
</evidence>
<evidence type="ECO:0000256" key="7">
    <source>
        <dbReference type="SAM" id="SignalP"/>
    </source>
</evidence>
<dbReference type="GO" id="GO:0008270">
    <property type="term" value="F:zinc ion binding"/>
    <property type="evidence" value="ECO:0007669"/>
    <property type="project" value="UniProtKB-KW"/>
</dbReference>
<evidence type="ECO:0000256" key="1">
    <source>
        <dbReference type="ARBA" id="ARBA00022723"/>
    </source>
</evidence>
<comment type="similarity">
    <text evidence="5">Belongs to the DEF8 family.</text>
</comment>
<evidence type="ECO:0000256" key="4">
    <source>
        <dbReference type="ARBA" id="ARBA00022833"/>
    </source>
</evidence>
<evidence type="ECO:0000313" key="10">
    <source>
        <dbReference type="Proteomes" id="UP000820818"/>
    </source>
</evidence>
<proteinExistence type="inferred from homology"/>
<dbReference type="InterPro" id="IPR002219">
    <property type="entry name" value="PKC_DAG/PE"/>
</dbReference>
<feature type="coiled-coil region" evidence="6">
    <location>
        <begin position="61"/>
        <end position="88"/>
    </location>
</feature>
<dbReference type="PANTHER" id="PTHR12326">
    <property type="entry name" value="PLECKSTRIN HOMOLOGY DOMAIN CONTAINING PROTEIN"/>
    <property type="match status" value="1"/>
</dbReference>
<evidence type="ECO:0000256" key="6">
    <source>
        <dbReference type="SAM" id="Coils"/>
    </source>
</evidence>
<keyword evidence="10" id="KW-1185">Reference proteome</keyword>
<organism evidence="9 10">
    <name type="scientific">Daphnia sinensis</name>
    <dbReference type="NCBI Taxonomy" id="1820382"/>
    <lineage>
        <taxon>Eukaryota</taxon>
        <taxon>Metazoa</taxon>
        <taxon>Ecdysozoa</taxon>
        <taxon>Arthropoda</taxon>
        <taxon>Crustacea</taxon>
        <taxon>Branchiopoda</taxon>
        <taxon>Diplostraca</taxon>
        <taxon>Cladocera</taxon>
        <taxon>Anomopoda</taxon>
        <taxon>Daphniidae</taxon>
        <taxon>Daphnia</taxon>
        <taxon>Daphnia similis group</taxon>
    </lineage>
</organism>
<comment type="caution">
    <text evidence="9">The sequence shown here is derived from an EMBL/GenBank/DDBJ whole genome shotgun (WGS) entry which is preliminary data.</text>
</comment>
<keyword evidence="2" id="KW-0677">Repeat</keyword>
<keyword evidence="7" id="KW-0732">Signal</keyword>